<comment type="caution">
    <text evidence="2">The sequence shown here is derived from an EMBL/GenBank/DDBJ whole genome shotgun (WGS) entry which is preliminary data.</text>
</comment>
<reference evidence="2" key="2">
    <citation type="submission" date="2021-03" db="EMBL/GenBank/DDBJ databases">
        <authorList>
            <person name="Cao W."/>
        </authorList>
    </citation>
    <scope>NUCLEOTIDE SEQUENCE</scope>
    <source>
        <strain evidence="2">110414</strain>
    </source>
</reference>
<sequence length="226" mass="24798">MNIRFPIRFAAVAALAAASFPALALQPFSAQYQASYMGMSASAQMQLAPAGGNRWSYSLNIRSNVGEYLRSTTFDENGGRLRPLDHSEKTSVLIKRKSSQATYDWNARQATWTGDVKPDRAGPVPLQPGDTNALLVDLQLVQDINAGKPLNYRSVDGGRAKAMKFVVNGKEKIQVAGQQRDATKATYSNDDKQIVVWVVSGIPVPARILQREDGQDSIDLRLSSWK</sequence>
<dbReference type="AlphaFoldDB" id="A0A940X2G7"/>
<proteinExistence type="predicted"/>
<name>A0A940X2G7_9GAMM</name>
<gene>
    <name evidence="2" type="ORF">J5837_01115</name>
</gene>
<organism evidence="2 3">
    <name type="scientific">Pseudoxanthomonas helianthi</name>
    <dbReference type="NCBI Taxonomy" id="1453541"/>
    <lineage>
        <taxon>Bacteria</taxon>
        <taxon>Pseudomonadati</taxon>
        <taxon>Pseudomonadota</taxon>
        <taxon>Gammaproteobacteria</taxon>
        <taxon>Lysobacterales</taxon>
        <taxon>Lysobacteraceae</taxon>
        <taxon>Pseudoxanthomonas</taxon>
    </lineage>
</organism>
<accession>A0A940X2G7</accession>
<reference evidence="2" key="1">
    <citation type="journal article" date="2016" name="Int. J. Syst. Evol. Microbiol.">
        <title>Pseudoxanthomonas helianthi sp. nov., isolated from roots of Jerusalem artichoke (Helianthus tuberosus).</title>
        <authorList>
            <person name="Kittiwongwattana C."/>
            <person name="Thawai C."/>
        </authorList>
    </citation>
    <scope>NUCLEOTIDE SEQUENCE</scope>
    <source>
        <strain evidence="2">110414</strain>
    </source>
</reference>
<keyword evidence="1" id="KW-0732">Signal</keyword>
<protein>
    <submittedName>
        <fullName evidence="2">DUF3108 domain-containing protein</fullName>
    </submittedName>
</protein>
<evidence type="ECO:0000313" key="2">
    <source>
        <dbReference type="EMBL" id="MBP3983008.1"/>
    </source>
</evidence>
<dbReference type="EMBL" id="JAGKTC010000001">
    <property type="protein sequence ID" value="MBP3983008.1"/>
    <property type="molecule type" value="Genomic_DNA"/>
</dbReference>
<evidence type="ECO:0000256" key="1">
    <source>
        <dbReference type="SAM" id="SignalP"/>
    </source>
</evidence>
<dbReference type="InterPro" id="IPR021457">
    <property type="entry name" value="DUF3108"/>
</dbReference>
<dbReference type="RefSeq" id="WP_210534879.1">
    <property type="nucleotide sequence ID" value="NZ_JAGKTC010000001.1"/>
</dbReference>
<evidence type="ECO:0000313" key="3">
    <source>
        <dbReference type="Proteomes" id="UP000673447"/>
    </source>
</evidence>
<feature type="signal peptide" evidence="1">
    <location>
        <begin position="1"/>
        <end position="24"/>
    </location>
</feature>
<feature type="chain" id="PRO_5037059937" evidence="1">
    <location>
        <begin position="25"/>
        <end position="226"/>
    </location>
</feature>
<keyword evidence="3" id="KW-1185">Reference proteome</keyword>
<dbReference type="Pfam" id="PF11306">
    <property type="entry name" value="DUF3108"/>
    <property type="match status" value="1"/>
</dbReference>
<dbReference type="Proteomes" id="UP000673447">
    <property type="component" value="Unassembled WGS sequence"/>
</dbReference>